<dbReference type="Pfam" id="PF03050">
    <property type="entry name" value="DDE_Tnp_IS66"/>
    <property type="match status" value="1"/>
</dbReference>
<dbReference type="AlphaFoldDB" id="A4WYX7"/>
<dbReference type="InterPro" id="IPR024474">
    <property type="entry name" value="Znf_dom_IS66"/>
</dbReference>
<reference evidence="7" key="1">
    <citation type="submission" date="2007-04" db="EMBL/GenBank/DDBJ databases">
        <title>Complete sequence of plasmid pRSPA01 of Rhodobacter sphaeroides ATCC 17025.</title>
        <authorList>
            <consortium name="US DOE Joint Genome Institute"/>
            <person name="Copeland A."/>
            <person name="Lucas S."/>
            <person name="Lapidus A."/>
            <person name="Barry K."/>
            <person name="Detter J.C."/>
            <person name="Glavina del Rio T."/>
            <person name="Hammon N."/>
            <person name="Israni S."/>
            <person name="Dalin E."/>
            <person name="Tice H."/>
            <person name="Pitluck S."/>
            <person name="Chertkov O."/>
            <person name="Brettin T."/>
            <person name="Bruce D."/>
            <person name="Han C."/>
            <person name="Schmutz J."/>
            <person name="Larimer F."/>
            <person name="Land M."/>
            <person name="Hauser L."/>
            <person name="Kyrpides N."/>
            <person name="Kim E."/>
            <person name="Richardson P."/>
            <person name="Mackenzie C."/>
            <person name="Choudhary M."/>
            <person name="Donohue T.J."/>
            <person name="Kaplan S."/>
        </authorList>
    </citation>
    <scope>NUCLEOTIDE SEQUENCE [LARGE SCALE GENOMIC DNA]</scope>
    <source>
        <strain evidence="7">ATCC 17025</strain>
        <plasmid evidence="7">pRSPA01</plasmid>
    </source>
</reference>
<proteinExistence type="predicted"/>
<dbReference type="InterPro" id="IPR024463">
    <property type="entry name" value="Transposase_TnpC_homeodom"/>
</dbReference>
<evidence type="ECO:0000259" key="5">
    <source>
        <dbReference type="Pfam" id="PF13007"/>
    </source>
</evidence>
<evidence type="ECO:0000313" key="7">
    <source>
        <dbReference type="EMBL" id="ABP72591.1"/>
    </source>
</evidence>
<dbReference type="KEGG" id="rsq:Rsph17025_3724"/>
<feature type="domain" description="Transposase IS66 central" evidence="3">
    <location>
        <begin position="181"/>
        <end position="471"/>
    </location>
</feature>
<accession>A4WYX7</accession>
<feature type="region of interest" description="Disordered" evidence="2">
    <location>
        <begin position="84"/>
        <end position="111"/>
    </location>
</feature>
<dbReference type="HOGENOM" id="CLU_023034_0_1_5"/>
<name>A4WYX7_CERS5</name>
<evidence type="ECO:0000256" key="2">
    <source>
        <dbReference type="SAM" id="MobiDB-lite"/>
    </source>
</evidence>
<feature type="compositionally biased region" description="Basic and acidic residues" evidence="2">
    <location>
        <begin position="84"/>
        <end position="97"/>
    </location>
</feature>
<dbReference type="Pfam" id="PF13007">
    <property type="entry name" value="LZ_Tnp_IS66"/>
    <property type="match status" value="1"/>
</dbReference>
<evidence type="ECO:0000256" key="1">
    <source>
        <dbReference type="SAM" id="Coils"/>
    </source>
</evidence>
<dbReference type="BioCyc" id="RSPH349102:G1G8M-3839-MONOMER"/>
<feature type="coiled-coil region" evidence="1">
    <location>
        <begin position="18"/>
        <end position="52"/>
    </location>
</feature>
<feature type="domain" description="Transposase TnpC homeodomain" evidence="5">
    <location>
        <begin position="41"/>
        <end position="114"/>
    </location>
</feature>
<gene>
    <name evidence="7" type="ordered locus">Rsph17025_3724</name>
</gene>
<dbReference type="Pfam" id="PF13817">
    <property type="entry name" value="DDE_Tnp_IS66_C"/>
    <property type="match status" value="1"/>
</dbReference>
<geneLocation type="plasmid" evidence="7">
    <name>pRSPA01</name>
</geneLocation>
<dbReference type="InterPro" id="IPR039552">
    <property type="entry name" value="IS66_C"/>
</dbReference>
<evidence type="ECO:0000259" key="3">
    <source>
        <dbReference type="Pfam" id="PF03050"/>
    </source>
</evidence>
<dbReference type="NCBIfam" id="NF033517">
    <property type="entry name" value="transpos_IS66"/>
    <property type="match status" value="1"/>
</dbReference>
<dbReference type="Pfam" id="PF13005">
    <property type="entry name" value="zf-IS66"/>
    <property type="match status" value="1"/>
</dbReference>
<sequence length="527" mass="58214">MPSALDPDLLAQLPPALRAAVEAQVQALAVENADLRTRNARLEHLVRELQRARFGPRSEKLHPDQMELAFEDIEVALAAATEEHDAAVEARTGERPARTSRGPRRLPKDLPREERVLEPEDLTCPCGCGEMVRIGEDRSERLDMTPAQFRLIVTIRPRYACPKGRAGIRQAPPAPALIEGGLATEALLAHVAVAKFADHLPLYRQSQIMARQGVGIDRSTLADWMGKVSFHIAPIVDRMAVLLKRSAKLFADETTLPVLDPGAGKTKKGFIWAMLRDDRPWGGSDPPGVVFTYAPGRAGIHAEEMLKGFEGILQVDGYQGYNRLADGRRAEGGRVRLAFCWAHARRKLIEARPSAGSPFVDEALRRIAELYATEKEIRGQAHEARRAVRQERSKPLLEAMHPWLVQEAARLSKKSDLGMAAAYLLDHWPGLVLFPDDGRIEMDSNPVENRIRPLTLGRKNALFAGHDEGGQSWARFASVMGTCRLNEVEPYAWLKATLEAIAAGHPKSDIDALLPWNFPKAAIKAAA</sequence>
<dbReference type="PANTHER" id="PTHR33678:SF1">
    <property type="entry name" value="BLL1576 PROTEIN"/>
    <property type="match status" value="1"/>
</dbReference>
<evidence type="ECO:0000259" key="4">
    <source>
        <dbReference type="Pfam" id="PF13005"/>
    </source>
</evidence>
<dbReference type="EMBL" id="CP000662">
    <property type="protein sequence ID" value="ABP72591.1"/>
    <property type="molecule type" value="Genomic_DNA"/>
</dbReference>
<evidence type="ECO:0000259" key="6">
    <source>
        <dbReference type="Pfam" id="PF13817"/>
    </source>
</evidence>
<dbReference type="InterPro" id="IPR004291">
    <property type="entry name" value="Transposase_IS66_central"/>
</dbReference>
<keyword evidence="7" id="KW-0614">Plasmid</keyword>
<organism evidence="7">
    <name type="scientific">Cereibacter sphaeroides (strain ATCC 17025 / ATH 2.4.3)</name>
    <name type="common">Rhodobacter sphaeroides</name>
    <dbReference type="NCBI Taxonomy" id="349102"/>
    <lineage>
        <taxon>Bacteria</taxon>
        <taxon>Pseudomonadati</taxon>
        <taxon>Pseudomonadota</taxon>
        <taxon>Alphaproteobacteria</taxon>
        <taxon>Rhodobacterales</taxon>
        <taxon>Paracoccaceae</taxon>
        <taxon>Cereibacter</taxon>
    </lineage>
</organism>
<evidence type="ECO:0008006" key="8">
    <source>
        <dbReference type="Google" id="ProtNLM"/>
    </source>
</evidence>
<protein>
    <recommendedName>
        <fullName evidence="8">IS66 family transposase</fullName>
    </recommendedName>
</protein>
<dbReference type="PANTHER" id="PTHR33678">
    <property type="entry name" value="BLL1576 PROTEIN"/>
    <property type="match status" value="1"/>
</dbReference>
<keyword evidence="1" id="KW-0175">Coiled coil</keyword>
<feature type="domain" description="Transposase IS66 C-terminal" evidence="6">
    <location>
        <begin position="478"/>
        <end position="516"/>
    </location>
</feature>
<dbReference type="InterPro" id="IPR052344">
    <property type="entry name" value="Transposase-related"/>
</dbReference>
<feature type="domain" description="Transposase IS66 zinc-finger binding" evidence="4">
    <location>
        <begin position="123"/>
        <end position="163"/>
    </location>
</feature>